<keyword evidence="3" id="KW-0813">Transport</keyword>
<comment type="caution">
    <text evidence="10">The sequence shown here is derived from an EMBL/GenBank/DDBJ whole genome shotgun (WGS) entry which is preliminary data.</text>
</comment>
<keyword evidence="11" id="KW-1185">Reference proteome</keyword>
<dbReference type="NCBIfam" id="TIGR04407">
    <property type="entry name" value="LptF_YjgP"/>
    <property type="match status" value="1"/>
</dbReference>
<evidence type="ECO:0000256" key="3">
    <source>
        <dbReference type="ARBA" id="ARBA00022448"/>
    </source>
</evidence>
<feature type="transmembrane region" description="Helical" evidence="9">
    <location>
        <begin position="269"/>
        <end position="288"/>
    </location>
</feature>
<dbReference type="PANTHER" id="PTHR33529">
    <property type="entry name" value="SLR0882 PROTEIN-RELATED"/>
    <property type="match status" value="1"/>
</dbReference>
<evidence type="ECO:0000256" key="9">
    <source>
        <dbReference type="SAM" id="Phobius"/>
    </source>
</evidence>
<evidence type="ECO:0000256" key="6">
    <source>
        <dbReference type="ARBA" id="ARBA00022692"/>
    </source>
</evidence>
<proteinExistence type="predicted"/>
<dbReference type="PANTHER" id="PTHR33529:SF7">
    <property type="entry name" value="LIPOPOLYSACCHARIDE EXPORT SYSTEM PERMEASE PROTEIN LPTF"/>
    <property type="match status" value="1"/>
</dbReference>
<dbReference type="InterPro" id="IPR030922">
    <property type="entry name" value="LptF"/>
</dbReference>
<dbReference type="PATRIC" id="fig|1454001.3.peg.1326"/>
<evidence type="ECO:0000256" key="5">
    <source>
        <dbReference type="ARBA" id="ARBA00022519"/>
    </source>
</evidence>
<evidence type="ECO:0000313" key="11">
    <source>
        <dbReference type="Proteomes" id="UP000020218"/>
    </source>
</evidence>
<evidence type="ECO:0000313" key="10">
    <source>
        <dbReference type="EMBL" id="EXI68236.1"/>
    </source>
</evidence>
<feature type="transmembrane region" description="Helical" evidence="9">
    <location>
        <begin position="294"/>
        <end position="312"/>
    </location>
</feature>
<protein>
    <recommendedName>
        <fullName evidence="2">Lipopolysaccharide export system permease protein LptF</fullName>
    </recommendedName>
</protein>
<dbReference type="GO" id="GO:0055085">
    <property type="term" value="P:transmembrane transport"/>
    <property type="evidence" value="ECO:0007669"/>
    <property type="project" value="InterPro"/>
</dbReference>
<keyword evidence="4" id="KW-1003">Cell membrane</keyword>
<evidence type="ECO:0000256" key="2">
    <source>
        <dbReference type="ARBA" id="ARBA00014213"/>
    </source>
</evidence>
<dbReference type="EMBL" id="JFAX01000006">
    <property type="protein sequence ID" value="EXI68236.1"/>
    <property type="molecule type" value="Genomic_DNA"/>
</dbReference>
<organism evidence="10 11">
    <name type="scientific">Candidatus Accumulibacter adjunctus</name>
    <dbReference type="NCBI Taxonomy" id="1454001"/>
    <lineage>
        <taxon>Bacteria</taxon>
        <taxon>Pseudomonadati</taxon>
        <taxon>Pseudomonadota</taxon>
        <taxon>Betaproteobacteria</taxon>
        <taxon>Candidatus Accumulibacter</taxon>
    </lineage>
</organism>
<sequence>MIFQRAVRREFAQTAAGIFTALFAIMLTTQLIRLLNEAVQGKVEAEAVAALLGFAALNYLPHLLSLSLFVAILLSLSRAYRDSEMVVWFSCGLPLTAWIRPVVGFAAPLVATIAALAFFLSPWAASESIEFRNKLSTRRDAGQVAPGTFQESSTGNRVVFVEEVADDTSHVRNVFVSDTRPDHLGITTAGKGYQEIAANGDRFIVLQEGRRYEFAPGSAEISQIEFARYAVRLETKEARGVVQTPRSMGTVELVANDSRQHRSELLGRLSLPISALILALLSIPLSFVNPRAGRSANMLLAILAYLFYNNLVTIGQEWVARGKFSFAVALLGIHLLMLCLLPVLFYRRIAVSSFLRLAR</sequence>
<keyword evidence="8 9" id="KW-0472">Membrane</keyword>
<accession>A0A011N061</accession>
<gene>
    <name evidence="10" type="primary">lptF</name>
    <name evidence="10" type="ORF">AW08_01454</name>
</gene>
<dbReference type="STRING" id="1454001.AW08_01454"/>
<feature type="transmembrane region" description="Helical" evidence="9">
    <location>
        <begin position="47"/>
        <end position="74"/>
    </location>
</feature>
<dbReference type="GO" id="GO:0043190">
    <property type="term" value="C:ATP-binding cassette (ABC) transporter complex"/>
    <property type="evidence" value="ECO:0007669"/>
    <property type="project" value="InterPro"/>
</dbReference>
<dbReference type="AlphaFoldDB" id="A0A011N061"/>
<keyword evidence="7 9" id="KW-1133">Transmembrane helix</keyword>
<dbReference type="InterPro" id="IPR005495">
    <property type="entry name" value="LptG/LptF_permease"/>
</dbReference>
<feature type="transmembrane region" description="Helical" evidence="9">
    <location>
        <begin position="12"/>
        <end position="35"/>
    </location>
</feature>
<reference evidence="10" key="1">
    <citation type="submission" date="2014-02" db="EMBL/GenBank/DDBJ databases">
        <title>Expanding our view of genomic diversity in Candidatus Accumulibacter clades.</title>
        <authorList>
            <person name="Skennerton C.T."/>
            <person name="Barr J.J."/>
            <person name="Slater F.R."/>
            <person name="Bond P.L."/>
            <person name="Tyson G.W."/>
        </authorList>
    </citation>
    <scope>NUCLEOTIDE SEQUENCE [LARGE SCALE GENOMIC DNA]</scope>
</reference>
<keyword evidence="5" id="KW-0997">Cell inner membrane</keyword>
<name>A0A011N061_9PROT</name>
<evidence type="ECO:0000256" key="8">
    <source>
        <dbReference type="ARBA" id="ARBA00023136"/>
    </source>
</evidence>
<dbReference type="Proteomes" id="UP000020218">
    <property type="component" value="Unassembled WGS sequence"/>
</dbReference>
<dbReference type="GO" id="GO:0015920">
    <property type="term" value="P:lipopolysaccharide transport"/>
    <property type="evidence" value="ECO:0007669"/>
    <property type="project" value="TreeGrafter"/>
</dbReference>
<evidence type="ECO:0000256" key="4">
    <source>
        <dbReference type="ARBA" id="ARBA00022475"/>
    </source>
</evidence>
<evidence type="ECO:0000256" key="1">
    <source>
        <dbReference type="ARBA" id="ARBA00004429"/>
    </source>
</evidence>
<feature type="transmembrane region" description="Helical" evidence="9">
    <location>
        <begin position="324"/>
        <end position="346"/>
    </location>
</feature>
<dbReference type="Pfam" id="PF03739">
    <property type="entry name" value="LptF_LptG"/>
    <property type="match status" value="1"/>
</dbReference>
<keyword evidence="6 9" id="KW-0812">Transmembrane</keyword>
<evidence type="ECO:0000256" key="7">
    <source>
        <dbReference type="ARBA" id="ARBA00022989"/>
    </source>
</evidence>
<comment type="subcellular location">
    <subcellularLocation>
        <location evidence="1">Cell inner membrane</location>
        <topology evidence="1">Multi-pass membrane protein</topology>
    </subcellularLocation>
</comment>